<evidence type="ECO:0000256" key="1">
    <source>
        <dbReference type="SAM" id="Phobius"/>
    </source>
</evidence>
<accession>A0A4S8KY36</accession>
<dbReference type="PANTHER" id="PTHR40465">
    <property type="entry name" value="CHROMOSOME 1, WHOLE GENOME SHOTGUN SEQUENCE"/>
    <property type="match status" value="1"/>
</dbReference>
<feature type="transmembrane region" description="Helical" evidence="1">
    <location>
        <begin position="148"/>
        <end position="169"/>
    </location>
</feature>
<evidence type="ECO:0000259" key="2">
    <source>
        <dbReference type="Pfam" id="PF20152"/>
    </source>
</evidence>
<feature type="transmembrane region" description="Helical" evidence="1">
    <location>
        <begin position="27"/>
        <end position="49"/>
    </location>
</feature>
<feature type="transmembrane region" description="Helical" evidence="1">
    <location>
        <begin position="190"/>
        <end position="210"/>
    </location>
</feature>
<keyword evidence="1" id="KW-0812">Transmembrane</keyword>
<protein>
    <recommendedName>
        <fullName evidence="2">DUF6534 domain-containing protein</fullName>
    </recommendedName>
</protein>
<proteinExistence type="predicted"/>
<dbReference type="OrthoDB" id="2792702at2759"/>
<dbReference type="PANTHER" id="PTHR40465:SF1">
    <property type="entry name" value="DUF6534 DOMAIN-CONTAINING PROTEIN"/>
    <property type="match status" value="1"/>
</dbReference>
<evidence type="ECO:0000313" key="3">
    <source>
        <dbReference type="EMBL" id="THU80498.1"/>
    </source>
</evidence>
<sequence>MPLDIPPEISSGLTQTGVDLSGLIDGYYYGSIVAFVLFGINIVQAWIYFNNNNDKFPLKSLLQNIGWSVDSRGFCNNVFACGNSSSLFVECFFAFRVWQLRKFHWTVPALILICATGGTGCGIASAIGQIQDNQIASFAARKQKFEVGWNYSLSALSDIIATVALSWSFSSSKTGIRRTDTLLQKLLQYTVTRGLFVSLMQTALVITFLVDPVKLWWTPFHLSMGKIYVLTMIAMLNTRKNLHTKAAVGIITDSEMGIQSGPTTGDATAEYERREIHEMIFPRKQKSIQKVVLAPFKRGGNLEDGVIDKNVDMGKKFSSHNGVCIAQERLPPQVI</sequence>
<keyword evidence="4" id="KW-1185">Reference proteome</keyword>
<feature type="domain" description="DUF6534" evidence="2">
    <location>
        <begin position="154"/>
        <end position="240"/>
    </location>
</feature>
<dbReference type="AlphaFoldDB" id="A0A4S8KY36"/>
<keyword evidence="1" id="KW-1133">Transmembrane helix</keyword>
<evidence type="ECO:0000313" key="4">
    <source>
        <dbReference type="Proteomes" id="UP000297245"/>
    </source>
</evidence>
<keyword evidence="1" id="KW-0472">Membrane</keyword>
<name>A0A4S8KY36_DENBC</name>
<organism evidence="3 4">
    <name type="scientific">Dendrothele bispora (strain CBS 962.96)</name>
    <dbReference type="NCBI Taxonomy" id="1314807"/>
    <lineage>
        <taxon>Eukaryota</taxon>
        <taxon>Fungi</taxon>
        <taxon>Dikarya</taxon>
        <taxon>Basidiomycota</taxon>
        <taxon>Agaricomycotina</taxon>
        <taxon>Agaricomycetes</taxon>
        <taxon>Agaricomycetidae</taxon>
        <taxon>Agaricales</taxon>
        <taxon>Agaricales incertae sedis</taxon>
        <taxon>Dendrothele</taxon>
    </lineage>
</organism>
<dbReference type="Proteomes" id="UP000297245">
    <property type="component" value="Unassembled WGS sequence"/>
</dbReference>
<reference evidence="3 4" key="1">
    <citation type="journal article" date="2019" name="Nat. Ecol. Evol.">
        <title>Megaphylogeny resolves global patterns of mushroom evolution.</title>
        <authorList>
            <person name="Varga T."/>
            <person name="Krizsan K."/>
            <person name="Foldi C."/>
            <person name="Dima B."/>
            <person name="Sanchez-Garcia M."/>
            <person name="Sanchez-Ramirez S."/>
            <person name="Szollosi G.J."/>
            <person name="Szarkandi J.G."/>
            <person name="Papp V."/>
            <person name="Albert L."/>
            <person name="Andreopoulos W."/>
            <person name="Angelini C."/>
            <person name="Antonin V."/>
            <person name="Barry K.W."/>
            <person name="Bougher N.L."/>
            <person name="Buchanan P."/>
            <person name="Buyck B."/>
            <person name="Bense V."/>
            <person name="Catcheside P."/>
            <person name="Chovatia M."/>
            <person name="Cooper J."/>
            <person name="Damon W."/>
            <person name="Desjardin D."/>
            <person name="Finy P."/>
            <person name="Geml J."/>
            <person name="Haridas S."/>
            <person name="Hughes K."/>
            <person name="Justo A."/>
            <person name="Karasinski D."/>
            <person name="Kautmanova I."/>
            <person name="Kiss B."/>
            <person name="Kocsube S."/>
            <person name="Kotiranta H."/>
            <person name="LaButti K.M."/>
            <person name="Lechner B.E."/>
            <person name="Liimatainen K."/>
            <person name="Lipzen A."/>
            <person name="Lukacs Z."/>
            <person name="Mihaltcheva S."/>
            <person name="Morgado L.N."/>
            <person name="Niskanen T."/>
            <person name="Noordeloos M.E."/>
            <person name="Ohm R.A."/>
            <person name="Ortiz-Santana B."/>
            <person name="Ovrebo C."/>
            <person name="Racz N."/>
            <person name="Riley R."/>
            <person name="Savchenko A."/>
            <person name="Shiryaev A."/>
            <person name="Soop K."/>
            <person name="Spirin V."/>
            <person name="Szebenyi C."/>
            <person name="Tomsovsky M."/>
            <person name="Tulloss R.E."/>
            <person name="Uehling J."/>
            <person name="Grigoriev I.V."/>
            <person name="Vagvolgyi C."/>
            <person name="Papp T."/>
            <person name="Martin F.M."/>
            <person name="Miettinen O."/>
            <person name="Hibbett D.S."/>
            <person name="Nagy L.G."/>
        </authorList>
    </citation>
    <scope>NUCLEOTIDE SEQUENCE [LARGE SCALE GENOMIC DNA]</scope>
    <source>
        <strain evidence="3 4">CBS 962.96</strain>
    </source>
</reference>
<gene>
    <name evidence="3" type="ORF">K435DRAFT_845095</name>
</gene>
<feature type="transmembrane region" description="Helical" evidence="1">
    <location>
        <begin position="105"/>
        <end position="128"/>
    </location>
</feature>
<feature type="transmembrane region" description="Helical" evidence="1">
    <location>
        <begin position="216"/>
        <end position="236"/>
    </location>
</feature>
<dbReference type="EMBL" id="ML179899">
    <property type="protein sequence ID" value="THU80498.1"/>
    <property type="molecule type" value="Genomic_DNA"/>
</dbReference>
<dbReference type="InterPro" id="IPR045339">
    <property type="entry name" value="DUF6534"/>
</dbReference>
<dbReference type="Pfam" id="PF20152">
    <property type="entry name" value="DUF6534"/>
    <property type="match status" value="1"/>
</dbReference>